<keyword evidence="6" id="KW-1185">Reference proteome</keyword>
<feature type="domain" description="Calcineurin-like phosphoesterase" evidence="4">
    <location>
        <begin position="3"/>
        <end position="190"/>
    </location>
</feature>
<proteinExistence type="predicted"/>
<dbReference type="SUPFAM" id="SSF56300">
    <property type="entry name" value="Metallo-dependent phosphatases"/>
    <property type="match status" value="1"/>
</dbReference>
<dbReference type="InterPro" id="IPR041796">
    <property type="entry name" value="Mre11_N"/>
</dbReference>
<gene>
    <name evidence="5" type="ORF">BG20_I1632</name>
</gene>
<accession>S2E603</accession>
<dbReference type="CDD" id="cd00840">
    <property type="entry name" value="MPP_Mre11_N"/>
    <property type="match status" value="1"/>
</dbReference>
<evidence type="ECO:0000313" key="5">
    <source>
        <dbReference type="EMBL" id="EPA06163.1"/>
    </source>
</evidence>
<evidence type="ECO:0000256" key="2">
    <source>
        <dbReference type="ARBA" id="ARBA00022801"/>
    </source>
</evidence>
<dbReference type="Gene3D" id="3.60.21.10">
    <property type="match status" value="1"/>
</dbReference>
<reference evidence="5 6" key="1">
    <citation type="journal article" date="2012" name="J. Bacteriol.">
        <title>Genome Sequence of "Candidatus Nitrosoarchaeum limnia" BG20, a Low-Salinity Ammonia-Oxidizing Archaeon from the San Francisco Bay Estuary.</title>
        <authorList>
            <person name="Mosier A.C."/>
            <person name="Allen E.E."/>
            <person name="Kim M."/>
            <person name="Ferriera S."/>
            <person name="Francis C.A."/>
        </authorList>
    </citation>
    <scope>NUCLEOTIDE SEQUENCE [LARGE SCALE GENOMIC DNA]</scope>
    <source>
        <strain evidence="5 6">BG20</strain>
    </source>
</reference>
<comment type="caution">
    <text evidence="5">The sequence shown here is derived from an EMBL/GenBank/DDBJ whole genome shotgun (WGS) entry which is preliminary data.</text>
</comment>
<dbReference type="OrthoDB" id="11638at2157"/>
<dbReference type="PANTHER" id="PTHR30337:SF0">
    <property type="entry name" value="NUCLEASE SBCCD SUBUNIT D"/>
    <property type="match status" value="1"/>
</dbReference>
<protein>
    <submittedName>
        <fullName evidence="5">Ser/Thr phosphatase family protein</fullName>
    </submittedName>
</protein>
<keyword evidence="1" id="KW-0540">Nuclease</keyword>
<dbReference type="GO" id="GO:0004527">
    <property type="term" value="F:exonuclease activity"/>
    <property type="evidence" value="ECO:0007669"/>
    <property type="project" value="UniProtKB-KW"/>
</dbReference>
<dbReference type="Pfam" id="PF00149">
    <property type="entry name" value="Metallophos"/>
    <property type="match status" value="1"/>
</dbReference>
<dbReference type="EMBL" id="AHJG01000097">
    <property type="protein sequence ID" value="EPA06163.1"/>
    <property type="molecule type" value="Genomic_DNA"/>
</dbReference>
<dbReference type="InterPro" id="IPR004843">
    <property type="entry name" value="Calcineurin-like_PHP"/>
</dbReference>
<dbReference type="InterPro" id="IPR050535">
    <property type="entry name" value="DNA_Repair-Maintenance_Comp"/>
</dbReference>
<sequence length="384" mass="43964">MLFSHISDTHLGLVQYGSEEREQDVYHVFNQAIDISIKDHVDFVIFAGDIFHVPNPNGTAIVQMANALKRLKNNNIDSFFILGEHDISRIRATPIPYVYHNLEFSRYIGQGNPINHKGVLIAGFDKIRKTEIPQFEDKFRTIDEIASKHTGHKILVLHQGVTEFNKFAGELQSTDLPKNFTYYAMGHLHDHDIKQFSHLNGPVAYPGSIELTTSEGIKEIKKGFFEVDISEKEVKNNWIELDTRQQFSFKTNYDELTKTVDEISSKIGSIERKPIVEIKIQGEDIETDQIQAQISRLYQQTLRCFWRITSKEISDSSVFLERPSTIDDEMLRLSVDASGSEQIANFAIKELLPLLSSAQLKEATQIIVENFEKFKKEKVNDNSN</sequence>
<keyword evidence="3" id="KW-0269">Exonuclease</keyword>
<dbReference type="AlphaFoldDB" id="S2E603"/>
<organism evidence="5 6">
    <name type="scientific">Candidatus Nitrosarchaeum limnium BG20</name>
    <dbReference type="NCBI Taxonomy" id="859192"/>
    <lineage>
        <taxon>Archaea</taxon>
        <taxon>Nitrososphaerota</taxon>
        <taxon>Nitrososphaeria</taxon>
        <taxon>Nitrosopumilales</taxon>
        <taxon>Nitrosopumilaceae</taxon>
        <taxon>Nitrosarchaeum</taxon>
    </lineage>
</organism>
<evidence type="ECO:0000256" key="3">
    <source>
        <dbReference type="ARBA" id="ARBA00022839"/>
    </source>
</evidence>
<keyword evidence="2" id="KW-0378">Hydrolase</keyword>
<dbReference type="Proteomes" id="UP000014065">
    <property type="component" value="Unassembled WGS sequence"/>
</dbReference>
<evidence type="ECO:0000313" key="6">
    <source>
        <dbReference type="Proteomes" id="UP000014065"/>
    </source>
</evidence>
<evidence type="ECO:0000259" key="4">
    <source>
        <dbReference type="Pfam" id="PF00149"/>
    </source>
</evidence>
<dbReference type="RefSeq" id="WP_010190784.1">
    <property type="nucleotide sequence ID" value="NZ_AHJG01000097.1"/>
</dbReference>
<evidence type="ECO:0000256" key="1">
    <source>
        <dbReference type="ARBA" id="ARBA00022722"/>
    </source>
</evidence>
<dbReference type="PANTHER" id="PTHR30337">
    <property type="entry name" value="COMPONENT OF ATP-DEPENDENT DSDNA EXONUCLEASE"/>
    <property type="match status" value="1"/>
</dbReference>
<name>S2E603_9ARCH</name>
<dbReference type="PATRIC" id="fig|859192.6.peg.648"/>
<dbReference type="InterPro" id="IPR029052">
    <property type="entry name" value="Metallo-depent_PP-like"/>
</dbReference>